<dbReference type="Gene3D" id="1.25.40.10">
    <property type="entry name" value="Tetratricopeptide repeat domain"/>
    <property type="match status" value="2"/>
</dbReference>
<comment type="caution">
    <text evidence="2">The sequence shown here is derived from an EMBL/GenBank/DDBJ whole genome shotgun (WGS) entry which is preliminary data.</text>
</comment>
<evidence type="ECO:0000256" key="1">
    <source>
        <dbReference type="PROSITE-ProRule" id="PRU00339"/>
    </source>
</evidence>
<dbReference type="SUPFAM" id="SSF48452">
    <property type="entry name" value="TPR-like"/>
    <property type="match status" value="2"/>
</dbReference>
<name>A0ABP8KLF0_9MICO</name>
<dbReference type="SMART" id="SM00028">
    <property type="entry name" value="TPR"/>
    <property type="match status" value="4"/>
</dbReference>
<evidence type="ECO:0000313" key="2">
    <source>
        <dbReference type="EMBL" id="GAA4410084.1"/>
    </source>
</evidence>
<proteinExistence type="predicted"/>
<evidence type="ECO:0008006" key="4">
    <source>
        <dbReference type="Google" id="ProtNLM"/>
    </source>
</evidence>
<dbReference type="InterPro" id="IPR011990">
    <property type="entry name" value="TPR-like_helical_dom_sf"/>
</dbReference>
<keyword evidence="1" id="KW-0802">TPR repeat</keyword>
<reference evidence="3" key="1">
    <citation type="journal article" date="2019" name="Int. J. Syst. Evol. Microbiol.">
        <title>The Global Catalogue of Microorganisms (GCM) 10K type strain sequencing project: providing services to taxonomists for standard genome sequencing and annotation.</title>
        <authorList>
            <consortium name="The Broad Institute Genomics Platform"/>
            <consortium name="The Broad Institute Genome Sequencing Center for Infectious Disease"/>
            <person name="Wu L."/>
            <person name="Ma J."/>
        </authorList>
    </citation>
    <scope>NUCLEOTIDE SEQUENCE [LARGE SCALE GENOMIC DNA]</scope>
    <source>
        <strain evidence="3">JCM 17809</strain>
    </source>
</reference>
<dbReference type="EMBL" id="BAABGM010000019">
    <property type="protein sequence ID" value="GAA4410084.1"/>
    <property type="molecule type" value="Genomic_DNA"/>
</dbReference>
<dbReference type="Proteomes" id="UP001500945">
    <property type="component" value="Unassembled WGS sequence"/>
</dbReference>
<dbReference type="Pfam" id="PF13424">
    <property type="entry name" value="TPR_12"/>
    <property type="match status" value="1"/>
</dbReference>
<accession>A0ABP8KLF0</accession>
<sequence>MRLFHLNEHSSIARRNREVARLQAKGSIEKALAAAEETEQLAVAHLPQEDVERGKALYNLASIQVLAGDQAAAQETYRRALEAMRVAVGEQHDYFGRTLRGLGRLLVALGRYEEAERHFVSALMIHAKADQKSSQCRLLERELVILHGVMSKRETAEAAERHQSRPSSDVGEAHYEQTLQVRAMRSELDEMPSELRAFAEKNLDAAGKMFSEWSTHSLALVIIQARRERGEPFVLLLRGFEGEAYDYFVDNPKYMTDDPERKTLFSVWGEPGEVELALHQTLDGRLSALTAASPSSLDADQSSQDALLPRLILPNETWLDEIRAVIRLAHLIVVDCLGLNPGLRSELEAIEQCGKCDNTVIVLHKDRSKLDEAESLAIALADITGGTLSSDPTREWMRRDHPLLAPFRRVAYIEDLRGTDLSASGVFADLFKSAPYVRSAVRLAQKGTALVESGDAVEGAKYLQVALVLAQDIPGWAERAVTWFNIGVLAQAIGRPQEAIRPFLQGQAAGLEMRNAADQGRCLTMLGQVYLETKQFSEAARALLASLAFLEEAEDADYLTESFRLLCLVFQALGQTSEEAATQVELSRLQREGRWRREGAGQRFNAMLTEQAHAAQ</sequence>
<dbReference type="PROSITE" id="PS50005">
    <property type="entry name" value="TPR"/>
    <property type="match status" value="1"/>
</dbReference>
<protein>
    <recommendedName>
        <fullName evidence="4">Tetratricopeptide repeat protein</fullName>
    </recommendedName>
</protein>
<dbReference type="RefSeq" id="WP_345207334.1">
    <property type="nucleotide sequence ID" value="NZ_BAABGM010000019.1"/>
</dbReference>
<evidence type="ECO:0000313" key="3">
    <source>
        <dbReference type="Proteomes" id="UP001500945"/>
    </source>
</evidence>
<gene>
    <name evidence="2" type="ORF">GCM10023168_29400</name>
</gene>
<dbReference type="InterPro" id="IPR019734">
    <property type="entry name" value="TPR_rpt"/>
</dbReference>
<feature type="repeat" description="TPR" evidence="1">
    <location>
        <begin position="96"/>
        <end position="129"/>
    </location>
</feature>
<organism evidence="2 3">
    <name type="scientific">Fodinibacter luteus</name>
    <dbReference type="NCBI Taxonomy" id="552064"/>
    <lineage>
        <taxon>Bacteria</taxon>
        <taxon>Bacillati</taxon>
        <taxon>Actinomycetota</taxon>
        <taxon>Actinomycetes</taxon>
        <taxon>Micrococcales</taxon>
        <taxon>Intrasporangiaceae</taxon>
        <taxon>Fodinibacter (ex Wang et al. 2009)</taxon>
    </lineage>
</organism>
<keyword evidence="3" id="KW-1185">Reference proteome</keyword>